<dbReference type="PANTHER" id="PTHR11558">
    <property type="entry name" value="SPERMIDINE/SPERMINE SYNTHASE"/>
    <property type="match status" value="1"/>
</dbReference>
<evidence type="ECO:0000256" key="1">
    <source>
        <dbReference type="SAM" id="MobiDB-lite"/>
    </source>
</evidence>
<dbReference type="EMBL" id="HE573024">
    <property type="protein sequence ID" value="CCC49901.1"/>
    <property type="molecule type" value="Genomic_DNA"/>
</dbReference>
<sequence>MTHSFRRIGVPGQRAERQYLNKLTAFFFREIDKGVASPYVVLCCGALLSLAGWKFSRRYLEANRQFNIASRKPYSRVPMSDVHNAFWGFHSGTTDNGLLVATGPRHVAETMTPELEEALKQPTLLYSEVSELADDASAARNGAGLSVACMELSEYDPQLGDDVVYRSLHYIRSGPPEDHDSVAHASSRSGTPAAHGSACKETSSSYFSRMPASGLSVIHGMVKCRSITSMNNCIPLAGHLETEYARKMMLALGPAHVLRDAAHSILPTRFIGVKEAPVSTLVCGLHSGEIPRWLSNAFPNFKVDVVERDGTLARICRQFMGFQESSNLNLFVSDPADFLRRNSVVESPQSSAKRYDLIMLDTMDGDGRMDTQYCRLDFINSIRNNLSPAGCVVAALPNRDAAFLYSAIQNWRLSFAGRTVLLVHCITSPHTMLITFQDDATRGRANFGTVGSVDEFKDLLRAMLSHYGPKRVPFDITSEVSLHNFAVIAPGKAYPIEAFLPAGHPQLLNNRSSAAAAGGQSFVSKWNTWLRRWSSTWLTPSQRADLRRLEK</sequence>
<dbReference type="SUPFAM" id="SSF53335">
    <property type="entry name" value="S-adenosyl-L-methionine-dependent methyltransferases"/>
    <property type="match status" value="1"/>
</dbReference>
<dbReference type="AlphaFoldDB" id="G0U1E6"/>
<accession>G0U1E6</accession>
<name>G0U1E6_TRYVY</name>
<dbReference type="GO" id="GO:0008295">
    <property type="term" value="P:spermidine biosynthetic process"/>
    <property type="evidence" value="ECO:0007669"/>
    <property type="project" value="TreeGrafter"/>
</dbReference>
<organism evidence="2">
    <name type="scientific">Trypanosoma vivax (strain Y486)</name>
    <dbReference type="NCBI Taxonomy" id="1055687"/>
    <lineage>
        <taxon>Eukaryota</taxon>
        <taxon>Discoba</taxon>
        <taxon>Euglenozoa</taxon>
        <taxon>Kinetoplastea</taxon>
        <taxon>Metakinetoplastina</taxon>
        <taxon>Trypanosomatida</taxon>
        <taxon>Trypanosomatidae</taxon>
        <taxon>Trypanosoma</taxon>
        <taxon>Duttonella</taxon>
    </lineage>
</organism>
<dbReference type="VEuPathDB" id="TriTrypDB:TvY486_0805080"/>
<dbReference type="OMA" id="PYAGHLE"/>
<dbReference type="GO" id="GO:0004766">
    <property type="term" value="F:spermidine synthase activity"/>
    <property type="evidence" value="ECO:0007669"/>
    <property type="project" value="TreeGrafter"/>
</dbReference>
<dbReference type="InterPro" id="IPR029063">
    <property type="entry name" value="SAM-dependent_MTases_sf"/>
</dbReference>
<protein>
    <recommendedName>
        <fullName evidence="3">Spermidine synthase</fullName>
    </recommendedName>
</protein>
<dbReference type="PANTHER" id="PTHR11558:SF11">
    <property type="entry name" value="SPERMIDINE SYNTHASE"/>
    <property type="match status" value="1"/>
</dbReference>
<gene>
    <name evidence="2" type="ORF">TVY486_0805080</name>
</gene>
<dbReference type="InterPro" id="IPR001045">
    <property type="entry name" value="Spermi_synthase"/>
</dbReference>
<proteinExistence type="predicted"/>
<feature type="region of interest" description="Disordered" evidence="1">
    <location>
        <begin position="175"/>
        <end position="197"/>
    </location>
</feature>
<dbReference type="Gene3D" id="3.40.50.150">
    <property type="entry name" value="Vaccinia Virus protein VP39"/>
    <property type="match status" value="1"/>
</dbReference>
<reference evidence="2" key="1">
    <citation type="journal article" date="2012" name="Proc. Natl. Acad. Sci. U.S.A.">
        <title>Antigenic diversity is generated by distinct evolutionary mechanisms in African trypanosome species.</title>
        <authorList>
            <person name="Jackson A.P."/>
            <person name="Berry A."/>
            <person name="Aslett M."/>
            <person name="Allison H.C."/>
            <person name="Burton P."/>
            <person name="Vavrova-Anderson J."/>
            <person name="Brown R."/>
            <person name="Browne H."/>
            <person name="Corton N."/>
            <person name="Hauser H."/>
            <person name="Gamble J."/>
            <person name="Gilderthorp R."/>
            <person name="Marcello L."/>
            <person name="McQuillan J."/>
            <person name="Otto T.D."/>
            <person name="Quail M.A."/>
            <person name="Sanders M.J."/>
            <person name="van Tonder A."/>
            <person name="Ginger M.L."/>
            <person name="Field M.C."/>
            <person name="Barry J.D."/>
            <person name="Hertz-Fowler C."/>
            <person name="Berriman M."/>
        </authorList>
    </citation>
    <scope>NUCLEOTIDE SEQUENCE</scope>
    <source>
        <strain evidence="2">Y486</strain>
    </source>
</reference>
<dbReference type="GO" id="GO:0005829">
    <property type="term" value="C:cytosol"/>
    <property type="evidence" value="ECO:0007669"/>
    <property type="project" value="TreeGrafter"/>
</dbReference>
<evidence type="ECO:0000313" key="2">
    <source>
        <dbReference type="EMBL" id="CCC49901.1"/>
    </source>
</evidence>
<evidence type="ECO:0008006" key="3">
    <source>
        <dbReference type="Google" id="ProtNLM"/>
    </source>
</evidence>